<reference evidence="8" key="1">
    <citation type="submission" date="2022-05" db="EMBL/GenBank/DDBJ databases">
        <title>The Musa troglodytarum L. genome provides insights into the mechanism of non-climacteric behaviour and enrichment of carotenoids.</title>
        <authorList>
            <person name="Wang J."/>
        </authorList>
    </citation>
    <scope>NUCLEOTIDE SEQUENCE</scope>
    <source>
        <tissue evidence="8">Leaf</tissue>
    </source>
</reference>
<evidence type="ECO:0000256" key="4">
    <source>
        <dbReference type="ARBA" id="ARBA00022723"/>
    </source>
</evidence>
<dbReference type="PANTHER" id="PTHR33059">
    <property type="entry name" value="FCS-LIKE ZINC FINGER 5"/>
    <property type="match status" value="1"/>
</dbReference>
<evidence type="ECO:0000313" key="9">
    <source>
        <dbReference type="Proteomes" id="UP001055439"/>
    </source>
</evidence>
<dbReference type="EMBL" id="CP097503">
    <property type="protein sequence ID" value="URD84195.1"/>
    <property type="molecule type" value="Genomic_DNA"/>
</dbReference>
<sequence>MCTLTSTTNHPPMPKNLKAPRPSHPTLPQSPSLLALHQPVPAVHHTLPLPFKALAAPPPRRKGEHISGGSGSSDDSDMAGLSVLLETQNSLPKYTHIISKTSLVKNSSLSSPPSSFATSPFLERCYLCRKKLQQSNDIYMYRGDRAFCSVECRCRQIFMDEESGRRDQCSLAAAAASAADAVAQSERGRPGRAARKGRAVAGGFA</sequence>
<evidence type="ECO:0000256" key="3">
    <source>
        <dbReference type="ARBA" id="ARBA00022490"/>
    </source>
</evidence>
<evidence type="ECO:0000256" key="5">
    <source>
        <dbReference type="PROSITE-ProRule" id="PRU01131"/>
    </source>
</evidence>
<keyword evidence="4" id="KW-0479">Metal-binding</keyword>
<feature type="region of interest" description="Disordered" evidence="6">
    <location>
        <begin position="53"/>
        <end position="78"/>
    </location>
</feature>
<dbReference type="Pfam" id="PF04570">
    <property type="entry name" value="zf-FLZ"/>
    <property type="match status" value="1"/>
</dbReference>
<dbReference type="Proteomes" id="UP001055439">
    <property type="component" value="Chromosome 10"/>
</dbReference>
<feature type="compositionally biased region" description="Polar residues" evidence="6">
    <location>
        <begin position="1"/>
        <end position="10"/>
    </location>
</feature>
<dbReference type="GO" id="GO:0046872">
    <property type="term" value="F:metal ion binding"/>
    <property type="evidence" value="ECO:0007669"/>
    <property type="project" value="UniProtKB-KW"/>
</dbReference>
<dbReference type="PROSITE" id="PS51795">
    <property type="entry name" value="ZF_FLZ"/>
    <property type="match status" value="1"/>
</dbReference>
<name>A0A9E7JK90_9LILI</name>
<keyword evidence="3" id="KW-0963">Cytoplasm</keyword>
<evidence type="ECO:0000259" key="7">
    <source>
        <dbReference type="PROSITE" id="PS51795"/>
    </source>
</evidence>
<dbReference type="OrthoDB" id="10442314at2759"/>
<feature type="region of interest" description="Disordered" evidence="6">
    <location>
        <begin position="183"/>
        <end position="205"/>
    </location>
</feature>
<evidence type="ECO:0000313" key="8">
    <source>
        <dbReference type="EMBL" id="URD84195.1"/>
    </source>
</evidence>
<keyword evidence="9" id="KW-1185">Reference proteome</keyword>
<feature type="domain" description="FLZ-type" evidence="7">
    <location>
        <begin position="120"/>
        <end position="164"/>
    </location>
</feature>
<feature type="zinc finger region" description="FLZ-type" evidence="5">
    <location>
        <begin position="120"/>
        <end position="164"/>
    </location>
</feature>
<comment type="subcellular location">
    <subcellularLocation>
        <location evidence="1">Cytoplasm</location>
    </subcellularLocation>
</comment>
<evidence type="ECO:0000256" key="2">
    <source>
        <dbReference type="ARBA" id="ARBA00009374"/>
    </source>
</evidence>
<dbReference type="AlphaFoldDB" id="A0A9E7JK90"/>
<comment type="similarity">
    <text evidence="2">Belongs to the FLZ family.</text>
</comment>
<dbReference type="InterPro" id="IPR007650">
    <property type="entry name" value="Zf-FLZ_dom"/>
</dbReference>
<evidence type="ECO:0000256" key="1">
    <source>
        <dbReference type="ARBA" id="ARBA00004496"/>
    </source>
</evidence>
<proteinExistence type="inferred from homology"/>
<protein>
    <recommendedName>
        <fullName evidence="7">FLZ-type domain-containing protein</fullName>
    </recommendedName>
</protein>
<dbReference type="GO" id="GO:0005737">
    <property type="term" value="C:cytoplasm"/>
    <property type="evidence" value="ECO:0007669"/>
    <property type="project" value="UniProtKB-SubCell"/>
</dbReference>
<gene>
    <name evidence="8" type="ORF">MUK42_19138</name>
</gene>
<organism evidence="8 9">
    <name type="scientific">Musa troglodytarum</name>
    <name type="common">fe'i banana</name>
    <dbReference type="NCBI Taxonomy" id="320322"/>
    <lineage>
        <taxon>Eukaryota</taxon>
        <taxon>Viridiplantae</taxon>
        <taxon>Streptophyta</taxon>
        <taxon>Embryophyta</taxon>
        <taxon>Tracheophyta</taxon>
        <taxon>Spermatophyta</taxon>
        <taxon>Magnoliopsida</taxon>
        <taxon>Liliopsida</taxon>
        <taxon>Zingiberales</taxon>
        <taxon>Musaceae</taxon>
        <taxon>Musa</taxon>
    </lineage>
</organism>
<accession>A0A9E7JK90</accession>
<feature type="region of interest" description="Disordered" evidence="6">
    <location>
        <begin position="1"/>
        <end position="32"/>
    </location>
</feature>
<evidence type="ECO:0000256" key="6">
    <source>
        <dbReference type="SAM" id="MobiDB-lite"/>
    </source>
</evidence>
<dbReference type="PANTHER" id="PTHR33059:SF84">
    <property type="entry name" value="FCS-LIKE ZINC FINGER 15"/>
    <property type="match status" value="1"/>
</dbReference>